<feature type="domain" description="BON" evidence="2">
    <location>
        <begin position="255"/>
        <end position="323"/>
    </location>
</feature>
<feature type="chain" id="PRO_5046063628" description="BON domain-containing protein" evidence="1">
    <location>
        <begin position="24"/>
        <end position="329"/>
    </location>
</feature>
<evidence type="ECO:0000256" key="1">
    <source>
        <dbReference type="SAM" id="SignalP"/>
    </source>
</evidence>
<sequence>MKSSRLALAVFATIGMTLHPLQASPSADIEDSSSSADTLRAFLTQSGRVDGANLSIDVATHIATLSGEVDNLDQAEFVATSALRIDGIYGVVQGISVRPVLDGVDAAAKQAVGAAPELKHLELTVAVDDGGTATVSGTVGCIDDAEVAREHLSRVNGVRRIVLKTTIDPLLFRSDDAVADQVRLYQLDDPLLALLPLEYHFRDGVMTIEGRVGSVEEKERVILSSMVSGVMSCNSDKVVIDPALAMDGMSEKFYQPSDVAEAFRRVVKADPRLVGSKLHGEFERGRFVIRGDVKEAAAKEAAIRDARALPGVMQVEDRMRIVRSELSAR</sequence>
<keyword evidence="1" id="KW-0732">Signal</keyword>
<dbReference type="Proteomes" id="UP001374893">
    <property type="component" value="Chromosome"/>
</dbReference>
<organism evidence="3 4">
    <name type="scientific">Haloferula helveola</name>
    <dbReference type="NCBI Taxonomy" id="490095"/>
    <lineage>
        <taxon>Bacteria</taxon>
        <taxon>Pseudomonadati</taxon>
        <taxon>Verrucomicrobiota</taxon>
        <taxon>Verrucomicrobiia</taxon>
        <taxon>Verrucomicrobiales</taxon>
        <taxon>Verrucomicrobiaceae</taxon>
        <taxon>Haloferula</taxon>
    </lineage>
</organism>
<dbReference type="InterPro" id="IPR051686">
    <property type="entry name" value="Lipoprotein_DolP"/>
</dbReference>
<dbReference type="Pfam" id="PF04972">
    <property type="entry name" value="BON"/>
    <property type="match status" value="3"/>
</dbReference>
<name>A0ABN6H9R9_9BACT</name>
<dbReference type="RefSeq" id="WP_338687183.1">
    <property type="nucleotide sequence ID" value="NZ_AP024702.1"/>
</dbReference>
<dbReference type="PANTHER" id="PTHR34606:SF15">
    <property type="entry name" value="BON DOMAIN-CONTAINING PROTEIN"/>
    <property type="match status" value="1"/>
</dbReference>
<feature type="domain" description="BON" evidence="2">
    <location>
        <begin position="31"/>
        <end position="99"/>
    </location>
</feature>
<evidence type="ECO:0000313" key="4">
    <source>
        <dbReference type="Proteomes" id="UP001374893"/>
    </source>
</evidence>
<reference evidence="3 4" key="1">
    <citation type="submission" date="2021-06" db="EMBL/GenBank/DDBJ databases">
        <title>Complete genome of Haloferula helveola possessing various polysaccharide degrading enzymes.</title>
        <authorList>
            <person name="Takami H."/>
            <person name="Huang C."/>
            <person name="Hamasaki K."/>
        </authorList>
    </citation>
    <scope>NUCLEOTIDE SEQUENCE [LARGE SCALE GENOMIC DNA]</scope>
    <source>
        <strain evidence="3 4">CN-1</strain>
    </source>
</reference>
<gene>
    <name evidence="3" type="ORF">HAHE_41310</name>
</gene>
<accession>A0ABN6H9R9</accession>
<protein>
    <recommendedName>
        <fullName evidence="2">BON domain-containing protein</fullName>
    </recommendedName>
</protein>
<evidence type="ECO:0000259" key="2">
    <source>
        <dbReference type="PROSITE" id="PS50914"/>
    </source>
</evidence>
<keyword evidence="4" id="KW-1185">Reference proteome</keyword>
<evidence type="ECO:0000313" key="3">
    <source>
        <dbReference type="EMBL" id="BCX50223.1"/>
    </source>
</evidence>
<feature type="signal peptide" evidence="1">
    <location>
        <begin position="1"/>
        <end position="23"/>
    </location>
</feature>
<dbReference type="PANTHER" id="PTHR34606">
    <property type="entry name" value="BON DOMAIN-CONTAINING PROTEIN"/>
    <property type="match status" value="1"/>
</dbReference>
<dbReference type="EMBL" id="AP024702">
    <property type="protein sequence ID" value="BCX50223.1"/>
    <property type="molecule type" value="Genomic_DNA"/>
</dbReference>
<dbReference type="PROSITE" id="PS50914">
    <property type="entry name" value="BON"/>
    <property type="match status" value="2"/>
</dbReference>
<dbReference type="InterPro" id="IPR007055">
    <property type="entry name" value="BON_dom"/>
</dbReference>
<proteinExistence type="predicted"/>